<comment type="caution">
    <text evidence="1">The sequence shown here is derived from an EMBL/GenBank/DDBJ whole genome shotgun (WGS) entry which is preliminary data.</text>
</comment>
<sequence length="188" mass="21487">MMRNFQGYSHSVLTKLEQLDHLSTLEGGHSQEMLQDLLVSVIQAQALFPQSLSQVLPVYECFVGDSYWGKDQARRDEIWGRIRDQLAQGLDAVLSDPTLVERITQEPVPETRGDRMKALCQRIRSEGQQPSLARLLQTSCSGTDAYYEASQLIKLFERKRVKVGHDGEIQRLLYRIELIADRSHHLPP</sequence>
<protein>
    <submittedName>
        <fullName evidence="1">Uncharacterized protein</fullName>
    </submittedName>
</protein>
<dbReference type="EMBL" id="OCZC01000069">
    <property type="protein sequence ID" value="SOO24925.1"/>
    <property type="molecule type" value="Genomic_DNA"/>
</dbReference>
<name>A0A7Z7J0A7_XANCH</name>
<evidence type="ECO:0000313" key="1">
    <source>
        <dbReference type="EMBL" id="SOO24925.1"/>
    </source>
</evidence>
<reference evidence="1 2" key="1">
    <citation type="submission" date="2017-10" db="EMBL/GenBank/DDBJ databases">
        <authorList>
            <person name="Regsiter A."/>
            <person name="William W."/>
        </authorList>
    </citation>
    <scope>NUCLEOTIDE SEQUENCE [LARGE SCALE GENOMIC DNA]</scope>
    <source>
        <strain evidence="1 2">CFBP6991</strain>
    </source>
</reference>
<organism evidence="1 2">
    <name type="scientific">Xanthomonas campestris pv. phaseoli</name>
    <dbReference type="NCBI Taxonomy" id="317013"/>
    <lineage>
        <taxon>Bacteria</taxon>
        <taxon>Pseudomonadati</taxon>
        <taxon>Pseudomonadota</taxon>
        <taxon>Gammaproteobacteria</taxon>
        <taxon>Lysobacterales</taxon>
        <taxon>Lysobacteraceae</taxon>
        <taxon>Xanthomonas</taxon>
    </lineage>
</organism>
<gene>
    <name evidence="1" type="ORF">XFF6991_420142</name>
</gene>
<proteinExistence type="predicted"/>
<evidence type="ECO:0000313" key="2">
    <source>
        <dbReference type="Proteomes" id="UP000234345"/>
    </source>
</evidence>
<dbReference type="AlphaFoldDB" id="A0A7Z7J0A7"/>
<dbReference type="Proteomes" id="UP000234345">
    <property type="component" value="Unassembled WGS sequence"/>
</dbReference>
<accession>A0A7Z7J0A7</accession>